<dbReference type="EMBL" id="CP082781">
    <property type="protein sequence ID" value="UGS28051.1"/>
    <property type="molecule type" value="Genomic_DNA"/>
</dbReference>
<evidence type="ECO:0000256" key="1">
    <source>
        <dbReference type="SAM" id="MobiDB-lite"/>
    </source>
</evidence>
<protein>
    <submittedName>
        <fullName evidence="4">GerMN domain-containing protein</fullName>
    </submittedName>
</protein>
<accession>A0ABY3RYJ6</accession>
<feature type="domain" description="GerMN" evidence="3">
    <location>
        <begin position="210"/>
        <end position="300"/>
    </location>
</feature>
<name>A0ABY3RYJ6_9MICO</name>
<dbReference type="Pfam" id="PF10647">
    <property type="entry name" value="Gmad1"/>
    <property type="match status" value="1"/>
</dbReference>
<dbReference type="Proteomes" id="UP001199642">
    <property type="component" value="Chromosome"/>
</dbReference>
<dbReference type="RefSeq" id="WP_231821251.1">
    <property type="nucleotide sequence ID" value="NZ_CP082781.1"/>
</dbReference>
<gene>
    <name evidence="4" type="ORF">K8F61_07795</name>
</gene>
<feature type="chain" id="PRO_5046171474" evidence="2">
    <location>
        <begin position="24"/>
        <end position="567"/>
    </location>
</feature>
<sequence>MSVGRVIRSAVVALLALSLAACASLPTTGEVRPGNSGDGASDESDLTYLARGPSDGADPEQIVRGFIDAAANPADNWDVARSFLIGPFQESWKPNAGVTIDASAERRYAGPTLEADTDETSVRLAIQQSATIDQNGSYSVASGAAEVSYELKKDDAGQWRIARAPDGILLDARTFAAEDVLRPYPVVYFDATWTYLVPDVRWFPKRKNTASRIVQALVAGAPSPWLVESVRTAFTGDVELGRETVSVDAQIAEVDLSQAALGVDDVTLARMRTQLERSLAAVGVLQVRLTVNGTELGTSAAPFSSTTVDTRPLVLTEDGFGYLSGSEVSPIDGVSGPIARFPEPISSITASGAASRAIVQTTGGRVYAVSGEQVDELDSRPGLIRPSLDPYGFTWTVPRTSPGGVQVWSPAVVSHPLPAFEDAQGISALAVSRDGARVAVALSVGSQVRIEVAGIERDAKGEPTGVGRPYFVAGRVSGEVRDLIWLDDRTLGILAEDDGRPELIEQMVGGPSTTTDTPVAAQAVAPAAPVSNVRLRGDDGALWMRSGTTWSSERAGVQVLATQIDSP</sequence>
<dbReference type="Pfam" id="PF10646">
    <property type="entry name" value="Germane"/>
    <property type="match status" value="1"/>
</dbReference>
<keyword evidence="2" id="KW-0732">Signal</keyword>
<dbReference type="SMART" id="SM00909">
    <property type="entry name" value="Germane"/>
    <property type="match status" value="1"/>
</dbReference>
<proteinExistence type="predicted"/>
<keyword evidence="5" id="KW-1185">Reference proteome</keyword>
<reference evidence="4 5" key="1">
    <citation type="submission" date="2023-01" db="EMBL/GenBank/DDBJ databases">
        <title>Characterization of estradiol degrading bacteria Microbacterium sp. MZT7 and reveal degrading genes through genome analysis.</title>
        <authorList>
            <person name="Hao P."/>
            <person name="Gao Y."/>
        </authorList>
    </citation>
    <scope>NUCLEOTIDE SEQUENCE [LARGE SCALE GENOMIC DNA]</scope>
    <source>
        <strain evidence="4 5">MZT7</strain>
    </source>
</reference>
<evidence type="ECO:0000313" key="4">
    <source>
        <dbReference type="EMBL" id="UGS28051.1"/>
    </source>
</evidence>
<feature type="signal peptide" evidence="2">
    <location>
        <begin position="1"/>
        <end position="23"/>
    </location>
</feature>
<dbReference type="InterPro" id="IPR018910">
    <property type="entry name" value="LpqB_C"/>
</dbReference>
<evidence type="ECO:0000259" key="3">
    <source>
        <dbReference type="SMART" id="SM00909"/>
    </source>
</evidence>
<dbReference type="Pfam" id="PF25976">
    <property type="entry name" value="LpqB_N"/>
    <property type="match status" value="1"/>
</dbReference>
<evidence type="ECO:0000256" key="2">
    <source>
        <dbReference type="SAM" id="SignalP"/>
    </source>
</evidence>
<dbReference type="InterPro" id="IPR059026">
    <property type="entry name" value="LpqB_N"/>
</dbReference>
<feature type="region of interest" description="Disordered" evidence="1">
    <location>
        <begin position="27"/>
        <end position="56"/>
    </location>
</feature>
<organism evidence="4 5">
    <name type="scientific">Microbacterium resistens</name>
    <dbReference type="NCBI Taxonomy" id="156977"/>
    <lineage>
        <taxon>Bacteria</taxon>
        <taxon>Bacillati</taxon>
        <taxon>Actinomycetota</taxon>
        <taxon>Actinomycetes</taxon>
        <taxon>Micrococcales</taxon>
        <taxon>Microbacteriaceae</taxon>
        <taxon>Microbacterium</taxon>
    </lineage>
</organism>
<evidence type="ECO:0000313" key="5">
    <source>
        <dbReference type="Proteomes" id="UP001199642"/>
    </source>
</evidence>
<dbReference type="PROSITE" id="PS51257">
    <property type="entry name" value="PROKAR_LIPOPROTEIN"/>
    <property type="match status" value="1"/>
</dbReference>
<dbReference type="InterPro" id="IPR019606">
    <property type="entry name" value="GerMN"/>
</dbReference>